<dbReference type="Pfam" id="PF00082">
    <property type="entry name" value="Peptidase_S8"/>
    <property type="match status" value="1"/>
</dbReference>
<dbReference type="Proteomes" id="UP001597229">
    <property type="component" value="Unassembled WGS sequence"/>
</dbReference>
<feature type="chain" id="PRO_5045104025" evidence="3">
    <location>
        <begin position="30"/>
        <end position="390"/>
    </location>
</feature>
<evidence type="ECO:0000313" key="5">
    <source>
        <dbReference type="EMBL" id="MFD1248129.1"/>
    </source>
</evidence>
<keyword evidence="2" id="KW-0812">Transmembrane</keyword>
<dbReference type="RefSeq" id="WP_367919374.1">
    <property type="nucleotide sequence ID" value="NZ_BAABAC010000022.1"/>
</dbReference>
<feature type="domain" description="Peptidase S8/S53" evidence="4">
    <location>
        <begin position="86"/>
        <end position="322"/>
    </location>
</feature>
<comment type="caution">
    <text evidence="1">Lacks conserved residue(s) required for the propagation of feature annotation.</text>
</comment>
<evidence type="ECO:0000259" key="4">
    <source>
        <dbReference type="Pfam" id="PF00082"/>
    </source>
</evidence>
<keyword evidence="2" id="KW-0472">Membrane</keyword>
<reference evidence="6" key="1">
    <citation type="journal article" date="2019" name="Int. J. Syst. Evol. Microbiol.">
        <title>The Global Catalogue of Microorganisms (GCM) 10K type strain sequencing project: providing services to taxonomists for standard genome sequencing and annotation.</title>
        <authorList>
            <consortium name="The Broad Institute Genomics Platform"/>
            <consortium name="The Broad Institute Genome Sequencing Center for Infectious Disease"/>
            <person name="Wu L."/>
            <person name="Ma J."/>
        </authorList>
    </citation>
    <scope>NUCLEOTIDE SEQUENCE [LARGE SCALE GENOMIC DNA]</scope>
    <source>
        <strain evidence="6">CCUG 52478</strain>
    </source>
</reference>
<comment type="similarity">
    <text evidence="1">Belongs to the peptidase S8 family.</text>
</comment>
<dbReference type="PROSITE" id="PS51892">
    <property type="entry name" value="SUBTILASE"/>
    <property type="match status" value="1"/>
</dbReference>
<dbReference type="SUPFAM" id="SSF52743">
    <property type="entry name" value="Subtilisin-like"/>
    <property type="match status" value="1"/>
</dbReference>
<proteinExistence type="inferred from homology"/>
<evidence type="ECO:0000256" key="2">
    <source>
        <dbReference type="SAM" id="Phobius"/>
    </source>
</evidence>
<protein>
    <submittedName>
        <fullName evidence="5">S8 family serine peptidase</fullName>
    </submittedName>
</protein>
<dbReference type="EMBL" id="JBHTLX010000012">
    <property type="protein sequence ID" value="MFD1248129.1"/>
    <property type="molecule type" value="Genomic_DNA"/>
</dbReference>
<dbReference type="InterPro" id="IPR036852">
    <property type="entry name" value="Peptidase_S8/S53_dom_sf"/>
</dbReference>
<feature type="signal peptide" evidence="3">
    <location>
        <begin position="1"/>
        <end position="29"/>
    </location>
</feature>
<keyword evidence="6" id="KW-1185">Reference proteome</keyword>
<dbReference type="Gene3D" id="3.40.50.200">
    <property type="entry name" value="Peptidase S8/S53 domain"/>
    <property type="match status" value="1"/>
</dbReference>
<accession>A0ABW3W132</accession>
<feature type="transmembrane region" description="Helical" evidence="2">
    <location>
        <begin position="365"/>
        <end position="386"/>
    </location>
</feature>
<dbReference type="PROSITE" id="PS00137">
    <property type="entry name" value="SUBTILASE_HIS"/>
    <property type="match status" value="1"/>
</dbReference>
<evidence type="ECO:0000313" key="6">
    <source>
        <dbReference type="Proteomes" id="UP001597229"/>
    </source>
</evidence>
<dbReference type="InterPro" id="IPR022398">
    <property type="entry name" value="Peptidase_S8_His-AS"/>
</dbReference>
<keyword evidence="3" id="KW-0732">Signal</keyword>
<name>A0ABW3W132_9ACTN</name>
<keyword evidence="2" id="KW-1133">Transmembrane helix</keyword>
<evidence type="ECO:0000256" key="1">
    <source>
        <dbReference type="PROSITE-ProRule" id="PRU01240"/>
    </source>
</evidence>
<comment type="caution">
    <text evidence="5">The sequence shown here is derived from an EMBL/GenBank/DDBJ whole genome shotgun (WGS) entry which is preliminary data.</text>
</comment>
<evidence type="ECO:0000256" key="3">
    <source>
        <dbReference type="SAM" id="SignalP"/>
    </source>
</evidence>
<dbReference type="InterPro" id="IPR000209">
    <property type="entry name" value="Peptidase_S8/S53_dom"/>
</dbReference>
<sequence>MRLIPGRRTAAGAVLAGVLLALPTVPASAGVARAAVEGPDCLSLRSDSDERTVKGPNTANETLQVPRAQELARARGAGVTVIVVDSTDQSAHGTAVGGIVVGRDQTAPTEVGVGIAPEAGLQSRPFYDVPAGNGGGDNGREPSSSALAGVLDGIHPGKRTIVLVPTQVARSAALENALDRLTRAGALVVAAAGDRPAEGVFPDQLATRKAGEDAAGVIWPAAHPGVLSVSASDPGAWDQGTVLRNSGVDLAAPGADTVSIGLNGGHCALTQASSAWAAAEVAGVAALVWSAFPTDDAARLTTRLEQTASGNGGPTSPRIGYGVVQPVEALQRRLDAMSRPRAEPPVPAQAPRPAADVLATTRSRAVWWGLGGGAALVVLVVLRPLLARRR</sequence>
<organism evidence="5 6">
    <name type="scientific">Nocardioides ginsengisoli</name>
    <dbReference type="NCBI Taxonomy" id="363868"/>
    <lineage>
        <taxon>Bacteria</taxon>
        <taxon>Bacillati</taxon>
        <taxon>Actinomycetota</taxon>
        <taxon>Actinomycetes</taxon>
        <taxon>Propionibacteriales</taxon>
        <taxon>Nocardioidaceae</taxon>
        <taxon>Nocardioides</taxon>
    </lineage>
</organism>
<gene>
    <name evidence="5" type="ORF">ACFQ3F_10050</name>
</gene>